<feature type="domain" description="SHSP" evidence="4">
    <location>
        <begin position="57"/>
        <end position="171"/>
    </location>
</feature>
<dbReference type="PANTHER" id="PTHR11527">
    <property type="entry name" value="HEAT-SHOCK PROTEIN 20 FAMILY MEMBER"/>
    <property type="match status" value="1"/>
</dbReference>
<dbReference type="InterPro" id="IPR031107">
    <property type="entry name" value="Small_HSP"/>
</dbReference>
<feature type="region of interest" description="Disordered" evidence="3">
    <location>
        <begin position="196"/>
        <end position="220"/>
    </location>
</feature>
<evidence type="ECO:0000313" key="5">
    <source>
        <dbReference type="EMBL" id="ADP83097.1"/>
    </source>
</evidence>
<comment type="similarity">
    <text evidence="1 2">Belongs to the small heat shock protein (HSP20) family.</text>
</comment>
<dbReference type="PROSITE" id="PS01031">
    <property type="entry name" value="SHSP"/>
    <property type="match status" value="1"/>
</dbReference>
<dbReference type="AlphaFoldDB" id="E3J5L0"/>
<dbReference type="EMBL" id="CP002299">
    <property type="protein sequence ID" value="ADP83097.1"/>
    <property type="molecule type" value="Genomic_DNA"/>
</dbReference>
<dbReference type="RefSeq" id="WP_013426215.1">
    <property type="nucleotide sequence ID" value="NC_014666.1"/>
</dbReference>
<sequence>MSTYVWDPFAVLDRLDREFDAVVRGSFGWDRPRARRASLAPAARTAPAGKAVATFGPGFRGIVPSADVVTAGDDVVINLELPGLDVEKDVAVEIARGRLVVRGERGSSTESAEGGRIRRESWHGSFRREFSLPESVAADKVVATYDRGVLSVRLPGAGAVPASTRVPVTTAVPATEVPAGEPAPVTTTAPVAEVPVGEQVSAGPAAEVGTSAESGDQAAA</sequence>
<proteinExistence type="inferred from homology"/>
<dbReference type="Pfam" id="PF00011">
    <property type="entry name" value="HSP20"/>
    <property type="match status" value="1"/>
</dbReference>
<dbReference type="Gene3D" id="2.60.40.790">
    <property type="match status" value="1"/>
</dbReference>
<accession>E3J5L0</accession>
<evidence type="ECO:0000256" key="2">
    <source>
        <dbReference type="RuleBase" id="RU003616"/>
    </source>
</evidence>
<reference evidence="5 6" key="1">
    <citation type="submission" date="2010-10" db="EMBL/GenBank/DDBJ databases">
        <title>Complete sequence of Frankia sp. EuI1c.</title>
        <authorList>
            <consortium name="US DOE Joint Genome Institute"/>
            <person name="Lucas S."/>
            <person name="Copeland A."/>
            <person name="Lapidus A."/>
            <person name="Cheng J.-F."/>
            <person name="Bruce D."/>
            <person name="Goodwin L."/>
            <person name="Pitluck S."/>
            <person name="Chertkov O."/>
            <person name="Detter J.C."/>
            <person name="Han C."/>
            <person name="Tapia R."/>
            <person name="Land M."/>
            <person name="Hauser L."/>
            <person name="Jeffries C."/>
            <person name="Kyrpides N."/>
            <person name="Ivanova N."/>
            <person name="Mikhailova N."/>
            <person name="Beauchemin N."/>
            <person name="Sen A."/>
            <person name="Sur S.A."/>
            <person name="Gtari M."/>
            <person name="Wall L."/>
            <person name="Tisa L."/>
            <person name="Woyke T."/>
        </authorList>
    </citation>
    <scope>NUCLEOTIDE SEQUENCE [LARGE SCALE GENOMIC DNA]</scope>
    <source>
        <strain evidence="6">DSM 45817 / CECT 9037 / EuI1c</strain>
    </source>
</reference>
<keyword evidence="6" id="KW-1185">Reference proteome</keyword>
<evidence type="ECO:0000256" key="1">
    <source>
        <dbReference type="PROSITE-ProRule" id="PRU00285"/>
    </source>
</evidence>
<dbReference type="InterPro" id="IPR008978">
    <property type="entry name" value="HSP20-like_chaperone"/>
</dbReference>
<protein>
    <submittedName>
        <fullName evidence="5">Heat shock protein Hsp20</fullName>
    </submittedName>
</protein>
<name>E3J5L0_PSEI1</name>
<dbReference type="CDD" id="cd06464">
    <property type="entry name" value="ACD_sHsps-like"/>
    <property type="match status" value="1"/>
</dbReference>
<organism evidence="5 6">
    <name type="scientific">Pseudofrankia inefficax (strain DSM 45817 / CECT 9037 / DDB 130130 / EuI1c)</name>
    <name type="common">Frankia inefficax</name>
    <dbReference type="NCBI Taxonomy" id="298654"/>
    <lineage>
        <taxon>Bacteria</taxon>
        <taxon>Bacillati</taxon>
        <taxon>Actinomycetota</taxon>
        <taxon>Actinomycetes</taxon>
        <taxon>Frankiales</taxon>
        <taxon>Frankiaceae</taxon>
        <taxon>Pseudofrankia</taxon>
    </lineage>
</organism>
<dbReference type="KEGG" id="fri:FraEuI1c_5108"/>
<dbReference type="InParanoid" id="E3J5L0"/>
<dbReference type="eggNOG" id="COG0071">
    <property type="taxonomic scope" value="Bacteria"/>
</dbReference>
<dbReference type="HOGENOM" id="CLU_046737_2_0_11"/>
<dbReference type="OrthoDB" id="3855217at2"/>
<dbReference type="Proteomes" id="UP000002484">
    <property type="component" value="Chromosome"/>
</dbReference>
<evidence type="ECO:0000256" key="3">
    <source>
        <dbReference type="SAM" id="MobiDB-lite"/>
    </source>
</evidence>
<dbReference type="STRING" id="298654.FraEuI1c_5108"/>
<dbReference type="FunCoup" id="E3J5L0">
    <property type="interactions" value="1"/>
</dbReference>
<evidence type="ECO:0000259" key="4">
    <source>
        <dbReference type="PROSITE" id="PS01031"/>
    </source>
</evidence>
<keyword evidence="5" id="KW-0346">Stress response</keyword>
<gene>
    <name evidence="5" type="ordered locus">FraEuI1c_5108</name>
</gene>
<dbReference type="InterPro" id="IPR002068">
    <property type="entry name" value="A-crystallin/Hsp20_dom"/>
</dbReference>
<dbReference type="SUPFAM" id="SSF49764">
    <property type="entry name" value="HSP20-like chaperones"/>
    <property type="match status" value="1"/>
</dbReference>
<evidence type="ECO:0000313" key="6">
    <source>
        <dbReference type="Proteomes" id="UP000002484"/>
    </source>
</evidence>